<evidence type="ECO:0000256" key="6">
    <source>
        <dbReference type="ARBA" id="ARBA00022741"/>
    </source>
</evidence>
<dbReference type="PANTHER" id="PTHR11777:SF9">
    <property type="entry name" value="ALANINE--TRNA LIGASE, CYTOPLASMIC"/>
    <property type="match status" value="1"/>
</dbReference>
<dbReference type="InterPro" id="IPR018163">
    <property type="entry name" value="Thr/Ala-tRNA-synth_IIc_edit"/>
</dbReference>
<dbReference type="SUPFAM" id="SSF101353">
    <property type="entry name" value="Putative anticodon-binding domain of alanyl-tRNA synthetase (AlaRS)"/>
    <property type="match status" value="1"/>
</dbReference>
<feature type="region of interest" description="Disordered" evidence="14">
    <location>
        <begin position="1"/>
        <end position="23"/>
    </location>
</feature>
<feature type="binding site" evidence="12">
    <location>
        <position position="707"/>
    </location>
    <ligand>
        <name>Zn(2+)</name>
        <dbReference type="ChEBI" id="CHEBI:29105"/>
    </ligand>
</feature>
<evidence type="ECO:0000256" key="12">
    <source>
        <dbReference type="HAMAP-Rule" id="MF_00036"/>
    </source>
</evidence>
<feature type="coiled-coil region" evidence="13">
    <location>
        <begin position="773"/>
        <end position="800"/>
    </location>
</feature>
<feature type="domain" description="Alanyl-transfer RNA synthetases family profile" evidence="15">
    <location>
        <begin position="22"/>
        <end position="750"/>
    </location>
</feature>
<dbReference type="EMBL" id="CP002049">
    <property type="protein sequence ID" value="ADI15038.1"/>
    <property type="molecule type" value="Genomic_DNA"/>
</dbReference>
<comment type="subcellular location">
    <subcellularLocation>
        <location evidence="1 12">Cytoplasm</location>
    </subcellularLocation>
</comment>
<keyword evidence="17" id="KW-1185">Reference proteome</keyword>
<evidence type="ECO:0000256" key="14">
    <source>
        <dbReference type="SAM" id="MobiDB-lite"/>
    </source>
</evidence>
<dbReference type="GO" id="GO:0002161">
    <property type="term" value="F:aminoacyl-tRNA deacylase activity"/>
    <property type="evidence" value="ECO:0007669"/>
    <property type="project" value="TreeGrafter"/>
</dbReference>
<dbReference type="FunFam" id="3.30.54.20:FF:000001">
    <property type="entry name" value="Alanine--tRNA ligase"/>
    <property type="match status" value="1"/>
</dbReference>
<dbReference type="InterPro" id="IPR018164">
    <property type="entry name" value="Ala-tRNA-synth_IIc_N"/>
</dbReference>
<proteinExistence type="inferred from homology"/>
<keyword evidence="6 12" id="KW-0547">Nucleotide-binding</keyword>
<dbReference type="Gene3D" id="6.10.250.550">
    <property type="match status" value="1"/>
</dbReference>
<evidence type="ECO:0000256" key="7">
    <source>
        <dbReference type="ARBA" id="ARBA00022833"/>
    </source>
</evidence>
<feature type="compositionally biased region" description="Polar residues" evidence="14">
    <location>
        <begin position="1"/>
        <end position="22"/>
    </location>
</feature>
<keyword evidence="9 12" id="KW-0694">RNA-binding</keyword>
<dbReference type="HOGENOM" id="CLU_004485_1_1_0"/>
<evidence type="ECO:0000256" key="4">
    <source>
        <dbReference type="ARBA" id="ARBA00022598"/>
    </source>
</evidence>
<dbReference type="Gene3D" id="2.40.30.130">
    <property type="match status" value="1"/>
</dbReference>
<evidence type="ECO:0000313" key="17">
    <source>
        <dbReference type="Proteomes" id="UP000000379"/>
    </source>
</evidence>
<dbReference type="Pfam" id="PF02272">
    <property type="entry name" value="DHHA1"/>
    <property type="match status" value="1"/>
</dbReference>
<dbReference type="Gene3D" id="3.30.930.10">
    <property type="entry name" value="Bira Bifunctional Protein, Domain 2"/>
    <property type="match status" value="1"/>
</dbReference>
<dbReference type="InterPro" id="IPR009000">
    <property type="entry name" value="Transl_B-barrel_sf"/>
</dbReference>
<name>D7CQQ4_TRURR</name>
<dbReference type="GO" id="GO:0006419">
    <property type="term" value="P:alanyl-tRNA aminoacylation"/>
    <property type="evidence" value="ECO:0007669"/>
    <property type="project" value="UniProtKB-UniRule"/>
</dbReference>
<gene>
    <name evidence="12" type="primary">alaS</name>
    <name evidence="16" type="ordered locus">Trad_1922</name>
</gene>
<protein>
    <recommendedName>
        <fullName evidence="12">Alanine--tRNA ligase</fullName>
        <ecNumber evidence="12">6.1.1.7</ecNumber>
    </recommendedName>
    <alternativeName>
        <fullName evidence="12">Alanyl-tRNA synthetase</fullName>
        <shortName evidence="12">AlaRS</shortName>
    </alternativeName>
</protein>
<keyword evidence="12" id="KW-0963">Cytoplasm</keyword>
<dbReference type="STRING" id="649638.Trad_1922"/>
<keyword evidence="8 12" id="KW-0067">ATP-binding</keyword>
<dbReference type="PRINTS" id="PR00980">
    <property type="entry name" value="TRNASYNTHALA"/>
</dbReference>
<keyword evidence="11 12" id="KW-0030">Aminoacyl-tRNA synthetase</keyword>
<sequence>MQSHTQSPTNAPSASDRSQAGTSPDALRRKFLEFFRSKGHLIYPSAPLKSDDPGLLFNVAGMQQFKPYFQGATPKFPGVEGVWPRVATSQKCMRAGGKDSDIENVGRTRRHHTFFEMLGNFSFGDYFKREAIGWAWEFLTAPEWLGLDPERLYATVYLDDDEAYNIWKDEVGLPEARLSRFGEGENFWPANAIKDERSGPCGPCSEIFYDRGPAYGSPDETGPNTGSGDRFVEIWNLVFTQFNLENGVLTPLPQQNIDTGAGLERFAAVIADVKDAYATELFQPIIRRLERLSGVPYRDLESVHHRIIADHVRSVSMCIADGILPANDGAGYVIKMLLRRASRQAYLLGLREPVLHQLVSGVVEAMGEAYPEVKDAQARIEGIVRAEEESFLRTLESGIARVSGLLDELGGDTLPGDVAFDLWQTYGFPLDLTEEMAQERGVRVDREGYAHAREAARSLSRAARGEGALFGGTDVFGQLAEAHGETAFVGYSARDAEAAVRALVQGGEAVSEAGEGTHVQVVLDTTPFYAEGGGQVGDAGVLEWRGGDHEGKALVTTTTKTKGGVVVHHARVLRGTLKTGQRVRAAVDPSRTETEKHHTATHLLHAALRSVLGTHVAQAGSLVAPERLRFDFSHPQPLSESELRRLEALVNRWIQADFTVSWRVVPLEEARAAGAMMLFGEKYGANVRMVSVTPERDPKSSVSTELCGGTHVARTGTLGVFVITGEEAVSAGVRRVEALVGEAALSYLADLRATLAAAAKSLGVTPGELGPRLERLQSDLKAAQRTAAELRDRLAAAQTAGESGLEVSEAGGFSYAVAQLGGLDASALRGAADRLLARSGADLVVVGSGPLLVVKASDAAQARGAHAGRLVGEIARRAGGGGGGRPNLAQAGVKDPAQLGRALAALPDILEHLAGGA</sequence>
<dbReference type="InterPro" id="IPR023033">
    <property type="entry name" value="Ala_tRNA_ligase_euk/bac"/>
</dbReference>
<comment type="function">
    <text evidence="12">Catalyzes the attachment of alanine to tRNA(Ala) in a two-step reaction: alanine is first activated by ATP to form Ala-AMP and then transferred to the acceptor end of tRNA(Ala). Also edits incorrectly charged Ser-tRNA(Ala) and Gly-tRNA(Ala) via its editing domain.</text>
</comment>
<dbReference type="InterPro" id="IPR012947">
    <property type="entry name" value="tRNA_SAD"/>
</dbReference>
<dbReference type="HAMAP" id="MF_00036_B">
    <property type="entry name" value="Ala_tRNA_synth_B"/>
    <property type="match status" value="1"/>
</dbReference>
<keyword evidence="4 12" id="KW-0436">Ligase</keyword>
<dbReference type="NCBIfam" id="TIGR00344">
    <property type="entry name" value="alaS"/>
    <property type="match status" value="1"/>
</dbReference>
<evidence type="ECO:0000256" key="11">
    <source>
        <dbReference type="ARBA" id="ARBA00023146"/>
    </source>
</evidence>
<dbReference type="InterPro" id="IPR050058">
    <property type="entry name" value="Ala-tRNA_ligase"/>
</dbReference>
<dbReference type="SMART" id="SM00863">
    <property type="entry name" value="tRNA_SAD"/>
    <property type="match status" value="1"/>
</dbReference>
<comment type="domain">
    <text evidence="12">Consists of three domains; the N-terminal catalytic domain, the editing domain and the C-terminal C-Ala domain. The editing domain removes incorrectly charged amino acids, while the C-Ala domain, along with tRNA(Ala), serves as a bridge to cooperatively bring together the editing and aminoacylation centers thus stimulating deacylation of misacylated tRNAs.</text>
</comment>
<dbReference type="eggNOG" id="COG0013">
    <property type="taxonomic scope" value="Bacteria"/>
</dbReference>
<comment type="similarity">
    <text evidence="2 12">Belongs to the class-II aminoacyl-tRNA synthetase family.</text>
</comment>
<dbReference type="RefSeq" id="WP_013178403.1">
    <property type="nucleotide sequence ID" value="NC_014221.1"/>
</dbReference>
<evidence type="ECO:0000256" key="2">
    <source>
        <dbReference type="ARBA" id="ARBA00008226"/>
    </source>
</evidence>
<evidence type="ECO:0000256" key="3">
    <source>
        <dbReference type="ARBA" id="ARBA00022555"/>
    </source>
</evidence>
<dbReference type="AlphaFoldDB" id="D7CQQ4"/>
<evidence type="ECO:0000256" key="10">
    <source>
        <dbReference type="ARBA" id="ARBA00022917"/>
    </source>
</evidence>
<dbReference type="PROSITE" id="PS50860">
    <property type="entry name" value="AA_TRNA_LIGASE_II_ALA"/>
    <property type="match status" value="1"/>
</dbReference>
<dbReference type="InterPro" id="IPR002318">
    <property type="entry name" value="Ala-tRNA-lgiase_IIc"/>
</dbReference>
<dbReference type="GO" id="GO:0000049">
    <property type="term" value="F:tRNA binding"/>
    <property type="evidence" value="ECO:0007669"/>
    <property type="project" value="UniProtKB-KW"/>
</dbReference>
<evidence type="ECO:0000256" key="13">
    <source>
        <dbReference type="SAM" id="Coils"/>
    </source>
</evidence>
<keyword evidence="13" id="KW-0175">Coiled coil</keyword>
<feature type="binding site" evidence="12">
    <location>
        <position position="602"/>
    </location>
    <ligand>
        <name>Zn(2+)</name>
        <dbReference type="ChEBI" id="CHEBI:29105"/>
    </ligand>
</feature>
<dbReference type="FunFam" id="3.10.310.40:FF:000001">
    <property type="entry name" value="Alanine--tRNA ligase"/>
    <property type="match status" value="1"/>
</dbReference>
<dbReference type="PANTHER" id="PTHR11777">
    <property type="entry name" value="ALANYL-TRNA SYNTHETASE"/>
    <property type="match status" value="1"/>
</dbReference>
<dbReference type="GO" id="GO:0005829">
    <property type="term" value="C:cytosol"/>
    <property type="evidence" value="ECO:0007669"/>
    <property type="project" value="TreeGrafter"/>
</dbReference>
<dbReference type="CDD" id="cd00673">
    <property type="entry name" value="AlaRS_core"/>
    <property type="match status" value="1"/>
</dbReference>
<dbReference type="Proteomes" id="UP000000379">
    <property type="component" value="Chromosome"/>
</dbReference>
<feature type="binding site" evidence="12">
    <location>
        <position position="598"/>
    </location>
    <ligand>
        <name>Zn(2+)</name>
        <dbReference type="ChEBI" id="CHEBI:29105"/>
    </ligand>
</feature>
<dbReference type="FunFam" id="2.40.30.130:FF:000001">
    <property type="entry name" value="Alanine--tRNA ligase"/>
    <property type="match status" value="1"/>
</dbReference>
<dbReference type="Pfam" id="PF07973">
    <property type="entry name" value="tRNA_SAD"/>
    <property type="match status" value="1"/>
</dbReference>
<reference evidence="17" key="1">
    <citation type="submission" date="2010-05" db="EMBL/GenBank/DDBJ databases">
        <title>The complete genome of Truepera radiovictris DSM 17093.</title>
        <authorList>
            <consortium name="US DOE Joint Genome Institute (JGI-PGF)"/>
            <person name="Lucas S."/>
            <person name="Copeland A."/>
            <person name="Lapidus A."/>
            <person name="Glavina del Rio T."/>
            <person name="Dalin E."/>
            <person name="Tice H."/>
            <person name="Bruce D."/>
            <person name="Goodwin L."/>
            <person name="Pitluck S."/>
            <person name="Kyrpides N."/>
            <person name="Mavromatis K."/>
            <person name="Ovchinnikova G."/>
            <person name="Munk A.C."/>
            <person name="Detter J.C."/>
            <person name="Han C."/>
            <person name="Tapia R."/>
            <person name="Land M."/>
            <person name="Hauser L."/>
            <person name="Markowitz V."/>
            <person name="Cheng J.-F."/>
            <person name="Hugenholtz P."/>
            <person name="Woyke T."/>
            <person name="Wu D."/>
            <person name="Tindall B."/>
            <person name="Pomrenke H.G."/>
            <person name="Brambilla E."/>
            <person name="Klenk H.-P."/>
            <person name="Eisen J.A."/>
        </authorList>
    </citation>
    <scope>NUCLEOTIDE SEQUENCE [LARGE SCALE GENOMIC DNA]</scope>
    <source>
        <strain evidence="17">DSM 17093 / CIP 108686 / LMG 22925 / RQ-24</strain>
    </source>
</reference>
<dbReference type="SUPFAM" id="SSF50447">
    <property type="entry name" value="Translation proteins"/>
    <property type="match status" value="1"/>
</dbReference>
<dbReference type="FunFam" id="3.30.980.10:FF:000004">
    <property type="entry name" value="Alanine--tRNA ligase, cytoplasmic"/>
    <property type="match status" value="1"/>
</dbReference>
<keyword evidence="5 12" id="KW-0479">Metal-binding</keyword>
<dbReference type="KEGG" id="tra:Trad_1922"/>
<dbReference type="SUPFAM" id="SSF55681">
    <property type="entry name" value="Class II aaRS and biotin synthetases"/>
    <property type="match status" value="1"/>
</dbReference>
<dbReference type="InterPro" id="IPR018162">
    <property type="entry name" value="Ala-tRNA-ligase_IIc_anticod-bd"/>
</dbReference>
<dbReference type="GO" id="GO:0008270">
    <property type="term" value="F:zinc ion binding"/>
    <property type="evidence" value="ECO:0007669"/>
    <property type="project" value="UniProtKB-UniRule"/>
</dbReference>
<evidence type="ECO:0000256" key="1">
    <source>
        <dbReference type="ARBA" id="ARBA00004496"/>
    </source>
</evidence>
<dbReference type="Gene3D" id="3.10.310.40">
    <property type="match status" value="1"/>
</dbReference>
<evidence type="ECO:0000256" key="9">
    <source>
        <dbReference type="ARBA" id="ARBA00022884"/>
    </source>
</evidence>
<comment type="cofactor">
    <cofactor evidence="12">
        <name>Zn(2+)</name>
        <dbReference type="ChEBI" id="CHEBI:29105"/>
    </cofactor>
    <text evidence="12">Binds 1 zinc ion per subunit.</text>
</comment>
<dbReference type="Gene3D" id="3.30.980.10">
    <property type="entry name" value="Threonyl-trna Synthetase, Chain A, domain 2"/>
    <property type="match status" value="1"/>
</dbReference>
<dbReference type="Gene3D" id="3.30.54.20">
    <property type="match status" value="1"/>
</dbReference>
<dbReference type="Pfam" id="PF01411">
    <property type="entry name" value="tRNA-synt_2c"/>
    <property type="match status" value="1"/>
</dbReference>
<dbReference type="GO" id="GO:0004813">
    <property type="term" value="F:alanine-tRNA ligase activity"/>
    <property type="evidence" value="ECO:0007669"/>
    <property type="project" value="UniProtKB-UniRule"/>
</dbReference>
<organism evidence="16 17">
    <name type="scientific">Truepera radiovictrix (strain DSM 17093 / CIP 108686 / LMG 22925 / RQ-24)</name>
    <dbReference type="NCBI Taxonomy" id="649638"/>
    <lineage>
        <taxon>Bacteria</taxon>
        <taxon>Thermotogati</taxon>
        <taxon>Deinococcota</taxon>
        <taxon>Deinococci</taxon>
        <taxon>Trueperales</taxon>
        <taxon>Trueperaceae</taxon>
        <taxon>Truepera</taxon>
    </lineage>
</organism>
<dbReference type="InterPro" id="IPR045864">
    <property type="entry name" value="aa-tRNA-synth_II/BPL/LPL"/>
</dbReference>
<keyword evidence="7 12" id="KW-0862">Zinc</keyword>
<evidence type="ECO:0000256" key="5">
    <source>
        <dbReference type="ARBA" id="ARBA00022723"/>
    </source>
</evidence>
<dbReference type="InterPro" id="IPR003156">
    <property type="entry name" value="DHHA1_dom"/>
</dbReference>
<evidence type="ECO:0000259" key="15">
    <source>
        <dbReference type="PROSITE" id="PS50860"/>
    </source>
</evidence>
<evidence type="ECO:0000313" key="16">
    <source>
        <dbReference type="EMBL" id="ADI15038.1"/>
    </source>
</evidence>
<reference evidence="16 17" key="2">
    <citation type="journal article" date="2011" name="Stand. Genomic Sci.">
        <title>Complete genome sequence of Truepera radiovictrix type strain (RQ-24).</title>
        <authorList>
            <person name="Ivanova N."/>
            <person name="Rohde C."/>
            <person name="Munk C."/>
            <person name="Nolan M."/>
            <person name="Lucas S."/>
            <person name="Del Rio T.G."/>
            <person name="Tice H."/>
            <person name="Deshpande S."/>
            <person name="Cheng J.F."/>
            <person name="Tapia R."/>
            <person name="Han C."/>
            <person name="Goodwin L."/>
            <person name="Pitluck S."/>
            <person name="Liolios K."/>
            <person name="Mavromatis K."/>
            <person name="Mikhailova N."/>
            <person name="Pati A."/>
            <person name="Chen A."/>
            <person name="Palaniappan K."/>
            <person name="Land M."/>
            <person name="Hauser L."/>
            <person name="Chang Y.J."/>
            <person name="Jeffries C.D."/>
            <person name="Brambilla E."/>
            <person name="Rohde M."/>
            <person name="Goker M."/>
            <person name="Tindall B.J."/>
            <person name="Woyke T."/>
            <person name="Bristow J."/>
            <person name="Eisen J.A."/>
            <person name="Markowitz V."/>
            <person name="Hugenholtz P."/>
            <person name="Kyrpides N.C."/>
            <person name="Klenk H.P."/>
            <person name="Lapidus A."/>
        </authorList>
    </citation>
    <scope>NUCLEOTIDE SEQUENCE [LARGE SCALE GENOMIC DNA]</scope>
    <source>
        <strain evidence="17">DSM 17093 / CIP 108686 / LMG 22925 / RQ-24</strain>
    </source>
</reference>
<accession>D7CQQ4</accession>
<dbReference type="FunFam" id="3.30.930.10:FF:000004">
    <property type="entry name" value="Alanine--tRNA ligase"/>
    <property type="match status" value="1"/>
</dbReference>
<dbReference type="SUPFAM" id="SSF55186">
    <property type="entry name" value="ThrRS/AlaRS common domain"/>
    <property type="match status" value="1"/>
</dbReference>
<keyword evidence="10 12" id="KW-0648">Protein biosynthesis</keyword>
<evidence type="ECO:0000256" key="8">
    <source>
        <dbReference type="ARBA" id="ARBA00022840"/>
    </source>
</evidence>
<dbReference type="EC" id="6.1.1.7" evidence="12"/>
<keyword evidence="3 12" id="KW-0820">tRNA-binding</keyword>
<comment type="catalytic activity">
    <reaction evidence="12">
        <text>tRNA(Ala) + L-alanine + ATP = L-alanyl-tRNA(Ala) + AMP + diphosphate</text>
        <dbReference type="Rhea" id="RHEA:12540"/>
        <dbReference type="Rhea" id="RHEA-COMP:9657"/>
        <dbReference type="Rhea" id="RHEA-COMP:9923"/>
        <dbReference type="ChEBI" id="CHEBI:30616"/>
        <dbReference type="ChEBI" id="CHEBI:33019"/>
        <dbReference type="ChEBI" id="CHEBI:57972"/>
        <dbReference type="ChEBI" id="CHEBI:78442"/>
        <dbReference type="ChEBI" id="CHEBI:78497"/>
        <dbReference type="ChEBI" id="CHEBI:456215"/>
        <dbReference type="EC" id="6.1.1.7"/>
    </reaction>
</comment>
<dbReference type="GO" id="GO:0005524">
    <property type="term" value="F:ATP binding"/>
    <property type="evidence" value="ECO:0007669"/>
    <property type="project" value="UniProtKB-UniRule"/>
</dbReference>
<feature type="binding site" evidence="12">
    <location>
        <position position="711"/>
    </location>
    <ligand>
        <name>Zn(2+)</name>
        <dbReference type="ChEBI" id="CHEBI:29105"/>
    </ligand>
</feature>
<dbReference type="InterPro" id="IPR018165">
    <property type="entry name" value="Ala-tRNA-synth_IIc_core"/>
</dbReference>